<evidence type="ECO:0000259" key="1">
    <source>
        <dbReference type="PROSITE" id="PS50943"/>
    </source>
</evidence>
<gene>
    <name evidence="2" type="ORF">QTN47_05870</name>
</gene>
<dbReference type="PROSITE" id="PS50943">
    <property type="entry name" value="HTH_CROC1"/>
    <property type="match status" value="1"/>
</dbReference>
<reference evidence="2 3" key="1">
    <citation type="submission" date="2023-07" db="EMBL/GenBank/DDBJ databases">
        <authorList>
            <person name="Lian W.-H."/>
        </authorList>
    </citation>
    <scope>NUCLEOTIDE SEQUENCE [LARGE SCALE GENOMIC DNA]</scope>
    <source>
        <strain evidence="2 3">SYSU DXS3180</strain>
    </source>
</reference>
<dbReference type="Pfam" id="PF12844">
    <property type="entry name" value="HTH_19"/>
    <property type="match status" value="1"/>
</dbReference>
<comment type="caution">
    <text evidence="2">The sequence shown here is derived from an EMBL/GenBank/DDBJ whole genome shotgun (WGS) entry which is preliminary data.</text>
</comment>
<organism evidence="2 3">
    <name type="scientific">Danxiaibacter flavus</name>
    <dbReference type="NCBI Taxonomy" id="3049108"/>
    <lineage>
        <taxon>Bacteria</taxon>
        <taxon>Pseudomonadati</taxon>
        <taxon>Bacteroidota</taxon>
        <taxon>Chitinophagia</taxon>
        <taxon>Chitinophagales</taxon>
        <taxon>Chitinophagaceae</taxon>
        <taxon>Danxiaibacter</taxon>
    </lineage>
</organism>
<dbReference type="CDD" id="cd00093">
    <property type="entry name" value="HTH_XRE"/>
    <property type="match status" value="1"/>
</dbReference>
<dbReference type="Gene3D" id="1.10.260.40">
    <property type="entry name" value="lambda repressor-like DNA-binding domains"/>
    <property type="match status" value="1"/>
</dbReference>
<proteinExistence type="predicted"/>
<dbReference type="Proteomes" id="UP001560573">
    <property type="component" value="Unassembled WGS sequence"/>
</dbReference>
<keyword evidence="3" id="KW-1185">Reference proteome</keyword>
<sequence>MKTANLFWSENLRFLRNRRQLSQNQLAEDLKISRAKLNAHENGLSRNPPLEDLIRFADYFKMSLDTLLRINLSKLGELKVRELEAGNDVYLTGRQIRVLATTVDKQNNENVELVPIKAKAGYLAGYNDPEFISKLPRFSIPDLPPGKTYRLFPIKGESMLPVPEDSIIIASYVQDILAIRKDTPCIVVVKGQDIAFKLVDVSGIQTTGKMWLKSLNVRFTPYEVDVSDVLEVWQFYGYLSKTIPEEINNAEIVSALNHLQTGMQELLRRGQ</sequence>
<dbReference type="SUPFAM" id="SSF47413">
    <property type="entry name" value="lambda repressor-like DNA-binding domains"/>
    <property type="match status" value="1"/>
</dbReference>
<name>A0ABV3ZBV8_9BACT</name>
<evidence type="ECO:0000313" key="3">
    <source>
        <dbReference type="Proteomes" id="UP001560573"/>
    </source>
</evidence>
<feature type="domain" description="HTH cro/C1-type" evidence="1">
    <location>
        <begin position="12"/>
        <end position="67"/>
    </location>
</feature>
<dbReference type="Gene3D" id="2.10.109.10">
    <property type="entry name" value="Umud Fragment, subunit A"/>
    <property type="match status" value="1"/>
</dbReference>
<dbReference type="CDD" id="cd06462">
    <property type="entry name" value="Peptidase_S24_S26"/>
    <property type="match status" value="1"/>
</dbReference>
<dbReference type="InterPro" id="IPR010982">
    <property type="entry name" value="Lambda_DNA-bd_dom_sf"/>
</dbReference>
<evidence type="ECO:0000313" key="2">
    <source>
        <dbReference type="EMBL" id="MEX6687010.1"/>
    </source>
</evidence>
<protein>
    <submittedName>
        <fullName evidence="2">Helix-turn-helix domain-containing protein</fullName>
    </submittedName>
</protein>
<dbReference type="SMART" id="SM00530">
    <property type="entry name" value="HTH_XRE"/>
    <property type="match status" value="1"/>
</dbReference>
<dbReference type="RefSeq" id="WP_369328413.1">
    <property type="nucleotide sequence ID" value="NZ_JAULBC010000002.1"/>
</dbReference>
<dbReference type="InterPro" id="IPR001387">
    <property type="entry name" value="Cro/C1-type_HTH"/>
</dbReference>
<dbReference type="EMBL" id="JAULBC010000002">
    <property type="protein sequence ID" value="MEX6687010.1"/>
    <property type="molecule type" value="Genomic_DNA"/>
</dbReference>
<accession>A0ABV3ZBV8</accession>